<geneLocation type="plasmid" evidence="8 9">
    <name>pW2_73_1</name>
</geneLocation>
<evidence type="ECO:0000313" key="8">
    <source>
        <dbReference type="EMBL" id="QTG03418.1"/>
    </source>
</evidence>
<keyword evidence="3 8" id="KW-0032">Aminotransferase</keyword>
<dbReference type="InterPro" id="IPR015421">
    <property type="entry name" value="PyrdxlP-dep_Trfase_major"/>
</dbReference>
<dbReference type="AlphaFoldDB" id="A0AAE7RAE6"/>
<accession>A0AAE7RAE6</accession>
<dbReference type="InterPro" id="IPR050103">
    <property type="entry name" value="Class-III_PLP-dep_AT"/>
</dbReference>
<sequence>MSSQTNEALQQRRARITPRAVPSLAPFYVQKALNAEIWDVEGNRYIDFAGGVGVLNTGHLHPKVTAAVQKQLTEVSHVGFAVAGYPGYFDLAEKLAERAPIAGAKKAMFLTTGVEAVENAIKIARVATKRTAVIAFNGAFHGRTMLGMALTGKVYPYKAGFGPFPGDVYHVPFPSHGVSVEASLEALDNLFKVDVEPQRIAAIIVEPVQGEGGFNVAPVEFLQALREICTKHGIIFIADEVQAGFGRTGRWFSIEHSGVEPDLITTAKSLAGGYPLSGVVGRAEIMDAPEPGGLGGTYAGNPLALAAGLAIIDVIETEGLLSRSEELGSKLVKALQEINDVPELAEVRGLGSMLAAEFRVPGKGPTAYDATFAKRVQQEALSRGLILLTCGAGASAVRFLYPLTIEDSVFDEAVHKVVASIRAAA</sequence>
<dbReference type="Proteomes" id="UP000822331">
    <property type="component" value="Unassembled WGS sequence"/>
</dbReference>
<comment type="cofactor">
    <cofactor evidence="1">
        <name>pyridoxal 5'-phosphate</name>
        <dbReference type="ChEBI" id="CHEBI:597326"/>
    </cofactor>
</comment>
<dbReference type="Gene3D" id="3.90.1150.10">
    <property type="entry name" value="Aspartate Aminotransferase, domain 1"/>
    <property type="match status" value="1"/>
</dbReference>
<evidence type="ECO:0000256" key="4">
    <source>
        <dbReference type="ARBA" id="ARBA00022679"/>
    </source>
</evidence>
<evidence type="ECO:0000256" key="6">
    <source>
        <dbReference type="RuleBase" id="RU003560"/>
    </source>
</evidence>
<comment type="similarity">
    <text evidence="2 6">Belongs to the class-III pyridoxal-phosphate-dependent aminotransferase family.</text>
</comment>
<keyword evidence="8" id="KW-0614">Plasmid</keyword>
<gene>
    <name evidence="8" type="primary">gabT</name>
    <name evidence="7" type="ORF">G6L72_23900</name>
    <name evidence="8" type="ORF">G6M88_23505</name>
</gene>
<dbReference type="InterPro" id="IPR015422">
    <property type="entry name" value="PyrdxlP-dep_Trfase_small"/>
</dbReference>
<dbReference type="PANTHER" id="PTHR11986">
    <property type="entry name" value="AMINOTRANSFERASE CLASS III"/>
    <property type="match status" value="1"/>
</dbReference>
<dbReference type="InterPro" id="IPR015424">
    <property type="entry name" value="PyrdxlP-dep_Trfase"/>
</dbReference>
<dbReference type="InterPro" id="IPR005814">
    <property type="entry name" value="Aminotrans_3"/>
</dbReference>
<organism evidence="8 9">
    <name type="scientific">Agrobacterium rubi</name>
    <dbReference type="NCBI Taxonomy" id="28099"/>
    <lineage>
        <taxon>Bacteria</taxon>
        <taxon>Pseudomonadati</taxon>
        <taxon>Pseudomonadota</taxon>
        <taxon>Alphaproteobacteria</taxon>
        <taxon>Hyphomicrobiales</taxon>
        <taxon>Rhizobiaceae</taxon>
        <taxon>Rhizobium/Agrobacterium group</taxon>
        <taxon>Agrobacterium</taxon>
    </lineage>
</organism>
<dbReference type="GO" id="GO:0042802">
    <property type="term" value="F:identical protein binding"/>
    <property type="evidence" value="ECO:0007669"/>
    <property type="project" value="TreeGrafter"/>
</dbReference>
<keyword evidence="5 6" id="KW-0663">Pyridoxal phosphate</keyword>
<reference evidence="7 10" key="1">
    <citation type="journal article" date="2020" name="Science">
        <title>Unexpected conservation and global transmission of agrobacterial virulence plasmids.</title>
        <authorList>
            <person name="Weisberg A.J."/>
            <person name="Davis E.W. 2nd"/>
            <person name="Tabima J."/>
            <person name="Belcher M.S."/>
            <person name="Miller M."/>
            <person name="Kuo C.H."/>
            <person name="Loper J.E."/>
            <person name="Grunwald N.J."/>
            <person name="Putnam M.L."/>
            <person name="Chang J.H."/>
        </authorList>
    </citation>
    <scope>NUCLEOTIDE SEQUENCE [LARGE SCALE GENOMIC DNA]</scope>
    <source>
        <strain evidence="7 10">A19/93</strain>
    </source>
</reference>
<keyword evidence="10" id="KW-1185">Reference proteome</keyword>
<dbReference type="GO" id="GO:0030170">
    <property type="term" value="F:pyridoxal phosphate binding"/>
    <property type="evidence" value="ECO:0007669"/>
    <property type="project" value="InterPro"/>
</dbReference>
<protein>
    <submittedName>
        <fullName evidence="8">4-aminobutyrate--2-oxoglutarate transaminase</fullName>
        <ecNumber evidence="8">2.6.1.19</ecNumber>
    </submittedName>
</protein>
<dbReference type="NCBIfam" id="TIGR00700">
    <property type="entry name" value="GABAtrnsam"/>
    <property type="match status" value="1"/>
</dbReference>
<name>A0AAE7RAE6_9HYPH</name>
<evidence type="ECO:0000256" key="1">
    <source>
        <dbReference type="ARBA" id="ARBA00001933"/>
    </source>
</evidence>
<dbReference type="FunFam" id="3.40.640.10:FF:000013">
    <property type="entry name" value="4-aminobutyrate aminotransferase"/>
    <property type="match status" value="1"/>
</dbReference>
<dbReference type="Gene3D" id="3.40.640.10">
    <property type="entry name" value="Type I PLP-dependent aspartate aminotransferase-like (Major domain)"/>
    <property type="match status" value="1"/>
</dbReference>
<dbReference type="GO" id="GO:0009448">
    <property type="term" value="P:gamma-aminobutyric acid metabolic process"/>
    <property type="evidence" value="ECO:0007669"/>
    <property type="project" value="InterPro"/>
</dbReference>
<keyword evidence="4 8" id="KW-0808">Transferase</keyword>
<dbReference type="RefSeq" id="WP_065700977.1">
    <property type="nucleotide sequence ID" value="NZ_CP049208.1"/>
</dbReference>
<dbReference type="InterPro" id="IPR004632">
    <property type="entry name" value="4NH2But_aminotransferase_bac"/>
</dbReference>
<dbReference type="PIRSF" id="PIRSF000521">
    <property type="entry name" value="Transaminase_4ab_Lys_Orn"/>
    <property type="match status" value="1"/>
</dbReference>
<dbReference type="PROSITE" id="PS00600">
    <property type="entry name" value="AA_TRANSFER_CLASS_3"/>
    <property type="match status" value="1"/>
</dbReference>
<proteinExistence type="inferred from homology"/>
<dbReference type="KEGG" id="arui:G6M88_23505"/>
<dbReference type="PANTHER" id="PTHR11986:SF58">
    <property type="entry name" value="LEUCINE_METHIONINE RACEMASE"/>
    <property type="match status" value="1"/>
</dbReference>
<evidence type="ECO:0000313" key="10">
    <source>
        <dbReference type="Proteomes" id="UP000822331"/>
    </source>
</evidence>
<dbReference type="EMBL" id="CP049208">
    <property type="protein sequence ID" value="QTG03418.1"/>
    <property type="molecule type" value="Genomic_DNA"/>
</dbReference>
<reference evidence="8" key="2">
    <citation type="submission" date="2020-02" db="EMBL/GenBank/DDBJ databases">
        <title>Unexpected conservation and global transmission of agrobacterial virulence plasmids.</title>
        <authorList>
            <person name="Weisberg A.J."/>
            <person name="Davis E.W. II"/>
            <person name="Tabima J.R."/>
            <person name="Belcher M.S."/>
            <person name="Miller M."/>
            <person name="Kuo C.-H."/>
            <person name="Loper J.E."/>
            <person name="Grunwald N.J."/>
            <person name="Putnam M.L."/>
            <person name="Chang J.H."/>
        </authorList>
    </citation>
    <scope>NUCLEOTIDE SEQUENCE</scope>
    <source>
        <strain evidence="8">W2/73</strain>
        <plasmid evidence="8">pW2_73_1</plasmid>
    </source>
</reference>
<dbReference type="EC" id="2.6.1.19" evidence="8"/>
<dbReference type="SUPFAM" id="SSF53383">
    <property type="entry name" value="PLP-dependent transferases"/>
    <property type="match status" value="1"/>
</dbReference>
<dbReference type="CDD" id="cd00610">
    <property type="entry name" value="OAT_like"/>
    <property type="match status" value="1"/>
</dbReference>
<evidence type="ECO:0000256" key="5">
    <source>
        <dbReference type="ARBA" id="ARBA00022898"/>
    </source>
</evidence>
<dbReference type="Pfam" id="PF00202">
    <property type="entry name" value="Aminotran_3"/>
    <property type="match status" value="1"/>
</dbReference>
<evidence type="ECO:0000256" key="2">
    <source>
        <dbReference type="ARBA" id="ARBA00008954"/>
    </source>
</evidence>
<dbReference type="InterPro" id="IPR049704">
    <property type="entry name" value="Aminotrans_3_PPA_site"/>
</dbReference>
<evidence type="ECO:0000256" key="3">
    <source>
        <dbReference type="ARBA" id="ARBA00022576"/>
    </source>
</evidence>
<dbReference type="GO" id="GO:0034386">
    <property type="term" value="F:4-aminobutyrate:2-oxoglutarate transaminase activity"/>
    <property type="evidence" value="ECO:0007669"/>
    <property type="project" value="UniProtKB-EC"/>
</dbReference>
<dbReference type="EMBL" id="JAAMCP010000017">
    <property type="protein sequence ID" value="NTF39736.1"/>
    <property type="molecule type" value="Genomic_DNA"/>
</dbReference>
<evidence type="ECO:0000313" key="7">
    <source>
        <dbReference type="EMBL" id="NTF39736.1"/>
    </source>
</evidence>
<dbReference type="Proteomes" id="UP000663912">
    <property type="component" value="Plasmid pW2_73_1"/>
</dbReference>
<evidence type="ECO:0000313" key="9">
    <source>
        <dbReference type="Proteomes" id="UP000663912"/>
    </source>
</evidence>